<dbReference type="SUPFAM" id="SSF57903">
    <property type="entry name" value="FYVE/PHD zinc finger"/>
    <property type="match status" value="1"/>
</dbReference>
<comment type="caution">
    <text evidence="8">The sequence shown here is derived from an EMBL/GenBank/DDBJ whole genome shotgun (WGS) entry which is preliminary data.</text>
</comment>
<organism evidence="8 9">
    <name type="scientific">Streblomastix strix</name>
    <dbReference type="NCBI Taxonomy" id="222440"/>
    <lineage>
        <taxon>Eukaryota</taxon>
        <taxon>Metamonada</taxon>
        <taxon>Preaxostyla</taxon>
        <taxon>Oxymonadida</taxon>
        <taxon>Streblomastigidae</taxon>
        <taxon>Streblomastix</taxon>
    </lineage>
</organism>
<dbReference type="Gene3D" id="1.10.472.30">
    <property type="entry name" value="Transcription elongation factor S-II, central domain"/>
    <property type="match status" value="1"/>
</dbReference>
<gene>
    <name evidence="8" type="ORF">EZS28_004307</name>
</gene>
<dbReference type="Gene3D" id="3.30.40.10">
    <property type="entry name" value="Zinc/RING finger domain, C3HC4 (zinc finger)"/>
    <property type="match status" value="1"/>
</dbReference>
<proteinExistence type="predicted"/>
<reference evidence="8 9" key="1">
    <citation type="submission" date="2019-03" db="EMBL/GenBank/DDBJ databases">
        <title>Single cell metagenomics reveals metabolic interactions within the superorganism composed of flagellate Streblomastix strix and complex community of Bacteroidetes bacteria on its surface.</title>
        <authorList>
            <person name="Treitli S.C."/>
            <person name="Kolisko M."/>
            <person name="Husnik F."/>
            <person name="Keeling P."/>
            <person name="Hampl V."/>
        </authorList>
    </citation>
    <scope>NUCLEOTIDE SEQUENCE [LARGE SCALE GENOMIC DNA]</scope>
    <source>
        <strain evidence="8">ST1C</strain>
    </source>
</reference>
<accession>A0A5J4WZA0</accession>
<dbReference type="InterPro" id="IPR001965">
    <property type="entry name" value="Znf_PHD"/>
</dbReference>
<dbReference type="GO" id="GO:0006351">
    <property type="term" value="P:DNA-templated transcription"/>
    <property type="evidence" value="ECO:0007669"/>
    <property type="project" value="InterPro"/>
</dbReference>
<dbReference type="InterPro" id="IPR037869">
    <property type="entry name" value="Spp1/CFP1"/>
</dbReference>
<dbReference type="InterPro" id="IPR036575">
    <property type="entry name" value="TFIIS_cen_dom_sf"/>
</dbReference>
<dbReference type="GO" id="GO:0048188">
    <property type="term" value="C:Set1C/COMPASS complex"/>
    <property type="evidence" value="ECO:0007669"/>
    <property type="project" value="InterPro"/>
</dbReference>
<dbReference type="InterPro" id="IPR011011">
    <property type="entry name" value="Znf_FYVE_PHD"/>
</dbReference>
<evidence type="ECO:0000256" key="1">
    <source>
        <dbReference type="ARBA" id="ARBA00004123"/>
    </source>
</evidence>
<name>A0A5J4WZA0_9EUKA</name>
<keyword evidence="3 6" id="KW-0863">Zinc-finger</keyword>
<dbReference type="GO" id="GO:0045893">
    <property type="term" value="P:positive regulation of DNA-templated transcription"/>
    <property type="evidence" value="ECO:0007669"/>
    <property type="project" value="TreeGrafter"/>
</dbReference>
<dbReference type="Pfam" id="PF00628">
    <property type="entry name" value="PHD"/>
    <property type="match status" value="1"/>
</dbReference>
<dbReference type="SUPFAM" id="SSF46942">
    <property type="entry name" value="Elongation factor TFIIS domain 2"/>
    <property type="match status" value="1"/>
</dbReference>
<evidence type="ECO:0000313" key="9">
    <source>
        <dbReference type="Proteomes" id="UP000324800"/>
    </source>
</evidence>
<keyword evidence="5" id="KW-0539">Nucleus</keyword>
<protein>
    <recommendedName>
        <fullName evidence="7">PHD-type domain-containing protein</fullName>
    </recommendedName>
</protein>
<dbReference type="PANTHER" id="PTHR46174">
    <property type="entry name" value="CXXC-TYPE ZINC FINGER PROTEIN 1"/>
    <property type="match status" value="1"/>
</dbReference>
<keyword evidence="4" id="KW-0862">Zinc</keyword>
<evidence type="ECO:0000256" key="2">
    <source>
        <dbReference type="ARBA" id="ARBA00022723"/>
    </source>
</evidence>
<evidence type="ECO:0000256" key="6">
    <source>
        <dbReference type="PROSITE-ProRule" id="PRU00146"/>
    </source>
</evidence>
<evidence type="ECO:0000256" key="4">
    <source>
        <dbReference type="ARBA" id="ARBA00022833"/>
    </source>
</evidence>
<dbReference type="Proteomes" id="UP000324800">
    <property type="component" value="Unassembled WGS sequence"/>
</dbReference>
<dbReference type="Pfam" id="PF07500">
    <property type="entry name" value="TFIIS_M"/>
    <property type="match status" value="1"/>
</dbReference>
<dbReference type="InterPro" id="IPR019786">
    <property type="entry name" value="Zinc_finger_PHD-type_CS"/>
</dbReference>
<dbReference type="AlphaFoldDB" id="A0A5J4WZA0"/>
<evidence type="ECO:0000256" key="3">
    <source>
        <dbReference type="ARBA" id="ARBA00022771"/>
    </source>
</evidence>
<dbReference type="SMART" id="SM00249">
    <property type="entry name" value="PHD"/>
    <property type="match status" value="1"/>
</dbReference>
<dbReference type="InterPro" id="IPR013083">
    <property type="entry name" value="Znf_RING/FYVE/PHD"/>
</dbReference>
<feature type="domain" description="PHD-type" evidence="7">
    <location>
        <begin position="30"/>
        <end position="81"/>
    </location>
</feature>
<evidence type="ECO:0000256" key="5">
    <source>
        <dbReference type="ARBA" id="ARBA00023242"/>
    </source>
</evidence>
<dbReference type="GO" id="GO:0008270">
    <property type="term" value="F:zinc ion binding"/>
    <property type="evidence" value="ECO:0007669"/>
    <property type="project" value="UniProtKB-KW"/>
</dbReference>
<dbReference type="InterPro" id="IPR019787">
    <property type="entry name" value="Znf_PHD-finger"/>
</dbReference>
<dbReference type="EMBL" id="SNRW01000607">
    <property type="protein sequence ID" value="KAA6400173.1"/>
    <property type="molecule type" value="Genomic_DNA"/>
</dbReference>
<dbReference type="OrthoDB" id="436852at2759"/>
<sequence length="263" mass="30789">MSSTPYAQAPNPLLGTEMADASIYQFNPQQLFCVCKNPYVPGQFMIQCDGCNDWYHGMCSGITPEQANKMETFFCRRCRYRGSKRRVQEEPSDHLEPVDTVRILAQWEAEDEMRRLEKQQERILKRQNIRPELIRHLESILKQAISLSENYIADKIALIKTQGKDRFSSEVSELPDLQLALIEIRDLLTNSNQLRTMTMQIEQSMFDNFKSERCKAYREQYKSIRDKLLAPQENDFRLRVLRGIIPGRDLGNMNYKLTQNPIK</sequence>
<dbReference type="InterPro" id="IPR003618">
    <property type="entry name" value="TFIIS_cen_dom"/>
</dbReference>
<dbReference type="PANTHER" id="PTHR46174:SF1">
    <property type="entry name" value="CXXC-TYPE ZINC FINGER PROTEIN 1"/>
    <property type="match status" value="1"/>
</dbReference>
<dbReference type="PROSITE" id="PS50016">
    <property type="entry name" value="ZF_PHD_2"/>
    <property type="match status" value="1"/>
</dbReference>
<comment type="subcellular location">
    <subcellularLocation>
        <location evidence="1">Nucleus</location>
    </subcellularLocation>
</comment>
<evidence type="ECO:0000313" key="8">
    <source>
        <dbReference type="EMBL" id="KAA6400173.1"/>
    </source>
</evidence>
<keyword evidence="2" id="KW-0479">Metal-binding</keyword>
<evidence type="ECO:0000259" key="7">
    <source>
        <dbReference type="PROSITE" id="PS50016"/>
    </source>
</evidence>
<dbReference type="PROSITE" id="PS01359">
    <property type="entry name" value="ZF_PHD_1"/>
    <property type="match status" value="1"/>
</dbReference>